<keyword evidence="2" id="KW-1185">Reference proteome</keyword>
<dbReference type="PANTHER" id="PTHR36529">
    <property type="entry name" value="SLL1095 PROTEIN"/>
    <property type="match status" value="1"/>
</dbReference>
<protein>
    <recommendedName>
        <fullName evidence="3">Glycosyltransferase</fullName>
    </recommendedName>
</protein>
<dbReference type="Pfam" id="PF09837">
    <property type="entry name" value="DUF2064"/>
    <property type="match status" value="1"/>
</dbReference>
<dbReference type="OrthoDB" id="9798250at2"/>
<dbReference type="AlphaFoldDB" id="D8K719"/>
<dbReference type="EMBL" id="CP002086">
    <property type="protein sequence ID" value="ADJ28696.1"/>
    <property type="molecule type" value="Genomic_DNA"/>
</dbReference>
<gene>
    <name evidence="1" type="ordered locus">Nwat_1845</name>
</gene>
<proteinExistence type="predicted"/>
<accession>D8K719</accession>
<dbReference type="KEGG" id="nwa:Nwat_1845"/>
<evidence type="ECO:0000313" key="2">
    <source>
        <dbReference type="Proteomes" id="UP000000393"/>
    </source>
</evidence>
<evidence type="ECO:0000313" key="1">
    <source>
        <dbReference type="EMBL" id="ADJ28696.1"/>
    </source>
</evidence>
<evidence type="ECO:0008006" key="3">
    <source>
        <dbReference type="Google" id="ProtNLM"/>
    </source>
</evidence>
<name>D8K719_NITWC</name>
<dbReference type="eggNOG" id="COG3222">
    <property type="taxonomic scope" value="Bacteria"/>
</dbReference>
<dbReference type="Proteomes" id="UP000000393">
    <property type="component" value="Chromosome"/>
</dbReference>
<dbReference type="HOGENOM" id="CLU_075662_2_0_6"/>
<dbReference type="RefSeq" id="WP_013220788.1">
    <property type="nucleotide sequence ID" value="NC_014315.1"/>
</dbReference>
<dbReference type="Gene3D" id="3.90.550.10">
    <property type="entry name" value="Spore Coat Polysaccharide Biosynthesis Protein SpsA, Chain A"/>
    <property type="match status" value="1"/>
</dbReference>
<dbReference type="NCBIfam" id="TIGR04282">
    <property type="entry name" value="glyco_like_cofC"/>
    <property type="match status" value="1"/>
</dbReference>
<reference evidence="1 2" key="1">
    <citation type="submission" date="2010-06" db="EMBL/GenBank/DDBJ databases">
        <title>Complete sequence of chromosome of Nitrosococcus watsoni C-113.</title>
        <authorList>
            <consortium name="US DOE Joint Genome Institute"/>
            <person name="Lucas S."/>
            <person name="Copeland A."/>
            <person name="Lapidus A."/>
            <person name="Cheng J.-F."/>
            <person name="Bruce D."/>
            <person name="Goodwin L."/>
            <person name="Pitluck S."/>
            <person name="Malfatti S.A."/>
            <person name="Chain P.S.G."/>
            <person name="Land M."/>
            <person name="Hauser L."/>
            <person name="Kyrpides N."/>
            <person name="Ivanova N."/>
            <person name="Cambell M.A."/>
            <person name="Heidelberg J.F."/>
            <person name="Klotz M.G."/>
            <person name="Woyke T."/>
        </authorList>
    </citation>
    <scope>NUCLEOTIDE SEQUENCE [LARGE SCALE GENOMIC DNA]</scope>
    <source>
        <strain evidence="1 2">C-113</strain>
    </source>
</reference>
<sequence length="210" mass="23284">MEFPDVRLLVFAKAPVPGRAKTRLIPALGARRAALLQWRLAEHTLAMATEAKLCPVDLWCDPDTRHPFFIHCQRKFGVPLQSQRGADLGRRMYGALTVALRQAKGAVLIGTDCPGLNSEDLHGAFAALAAGAEVVLVPAEDGGYVLIGVRCCSWRLFSGICWGSDQVLQQTRTRLQMLNWQGKELGPRWDVDRPDDLKRIEQVYPDLLAI</sequence>
<dbReference type="InterPro" id="IPR018641">
    <property type="entry name" value="Trfase_1_rSAM/seldom-assoc"/>
</dbReference>
<dbReference type="PANTHER" id="PTHR36529:SF1">
    <property type="entry name" value="GLYCOSYLTRANSFERASE"/>
    <property type="match status" value="1"/>
</dbReference>
<dbReference type="InterPro" id="IPR029044">
    <property type="entry name" value="Nucleotide-diphossugar_trans"/>
</dbReference>
<dbReference type="SUPFAM" id="SSF53448">
    <property type="entry name" value="Nucleotide-diphospho-sugar transferases"/>
    <property type="match status" value="1"/>
</dbReference>
<organism evidence="1 2">
    <name type="scientific">Nitrosococcus watsoni (strain C-113)</name>
    <dbReference type="NCBI Taxonomy" id="105559"/>
    <lineage>
        <taxon>Bacteria</taxon>
        <taxon>Pseudomonadati</taxon>
        <taxon>Pseudomonadota</taxon>
        <taxon>Gammaproteobacteria</taxon>
        <taxon>Chromatiales</taxon>
        <taxon>Chromatiaceae</taxon>
        <taxon>Nitrosococcus</taxon>
    </lineage>
</organism>
<dbReference type="STRING" id="105559.Nwat_1845"/>